<dbReference type="InterPro" id="IPR012728">
    <property type="entry name" value="Pls/PosA_C"/>
</dbReference>
<dbReference type="InterPro" id="IPR036736">
    <property type="entry name" value="ACP-like_sf"/>
</dbReference>
<evidence type="ECO:0000313" key="3">
    <source>
        <dbReference type="EMBL" id="GAA3907874.1"/>
    </source>
</evidence>
<name>A0ABP7LUF2_9ACTN</name>
<dbReference type="PROSITE" id="PS50075">
    <property type="entry name" value="CARRIER"/>
    <property type="match status" value="1"/>
</dbReference>
<sequence length="811" mass="87981">MLAGVLQTDQVSLDGNFFEELGANSLVMAQFCARVRKRADLPSVSIKDIYQHPTIRSLAAAVGGAGESPAPATDPESAPESAPVRVSSCRYMVCGAVQLLLFVGYVFVVGLVAARGYHWVAAGEGLLHIYLRSVVFGGAGFVALCVFPIAAKWILVGRWKVGEFELWGLAYVRFWIVRVLVRANPMFFFVGNPLYVLYLRLLGARIGRGVTILSRRIPVCTDLLTIGDDTVLRKESFFLCYRAHGGRIQTGPVTFGSNVVIGEKTVFDIDTSVGDGARLGHASSLHRGQRIPKGEYWHGSPAQPARTGMGVVPPVRCGTARRTGYAVMTLAQVLLVVVPLVVGGSYMLLDTSPAIARTVGTTATAAPGVTTAGFYTDALRVSAVVFFGFVVLGTAALCTVPRVLNRLVRPGRVYPLYGVHYSAHRTIARTTNVKFFKRLFGDSSYIVHYLKGLGYKLAPVQQTGSNFGTEVEHESPFHSAVGTGTMVADGLSMVNADFSSTSFRVGEARIGRDNFIGNNIAFPVGARTGDNCLLATKVMVPLDGKVHEGVGLLGSPPFEIPRSVERDSRFDHFLSGDELPRHLAVKNRYNLATMCLFLGAGWVYFFAVTLLGTATLAARGVAGSVMVAVSTALTVVFTAFYLILVERLVGRFRRLRPQLCSIYHRDFWLHERLWKVPVEYFHVFNGTPFKPLAWRLMGARVGRRVFDDGCYLTDRTLAAIGDDCTLNLASRIQCHSQEDGTFKSDHSTLHAGVTLGVAAHVHYGVSVGKDATLAPDSFLMKGEEVPAGARWYGNPATEARSTERPCPVPAS</sequence>
<keyword evidence="1" id="KW-1133">Transmembrane helix</keyword>
<accession>A0ABP7LUF2</accession>
<dbReference type="Gene3D" id="2.160.10.10">
    <property type="entry name" value="Hexapeptide repeat proteins"/>
    <property type="match status" value="2"/>
</dbReference>
<reference evidence="4" key="1">
    <citation type="journal article" date="2019" name="Int. J. Syst. Evol. Microbiol.">
        <title>The Global Catalogue of Microorganisms (GCM) 10K type strain sequencing project: providing services to taxonomists for standard genome sequencing and annotation.</title>
        <authorList>
            <consortium name="The Broad Institute Genomics Platform"/>
            <consortium name="The Broad Institute Genome Sequencing Center for Infectious Disease"/>
            <person name="Wu L."/>
            <person name="Ma J."/>
        </authorList>
    </citation>
    <scope>NUCLEOTIDE SEQUENCE [LARGE SCALE GENOMIC DNA]</scope>
    <source>
        <strain evidence="4">JCM 16578</strain>
    </source>
</reference>
<feature type="transmembrane region" description="Helical" evidence="1">
    <location>
        <begin position="620"/>
        <end position="644"/>
    </location>
</feature>
<dbReference type="SUPFAM" id="SSF47336">
    <property type="entry name" value="ACP-like"/>
    <property type="match status" value="1"/>
</dbReference>
<dbReference type="Proteomes" id="UP001501563">
    <property type="component" value="Unassembled WGS sequence"/>
</dbReference>
<keyword evidence="1" id="KW-0812">Transmembrane</keyword>
<feature type="transmembrane region" description="Helical" evidence="1">
    <location>
        <begin position="325"/>
        <end position="349"/>
    </location>
</feature>
<evidence type="ECO:0000259" key="2">
    <source>
        <dbReference type="PROSITE" id="PS50075"/>
    </source>
</evidence>
<feature type="transmembrane region" description="Helical" evidence="1">
    <location>
        <begin position="95"/>
        <end position="117"/>
    </location>
</feature>
<evidence type="ECO:0000256" key="1">
    <source>
        <dbReference type="SAM" id="Phobius"/>
    </source>
</evidence>
<dbReference type="PANTHER" id="PTHR13061">
    <property type="entry name" value="DYNACTIN SUBUNIT P25"/>
    <property type="match status" value="1"/>
</dbReference>
<feature type="transmembrane region" description="Helical" evidence="1">
    <location>
        <begin position="591"/>
        <end position="614"/>
    </location>
</feature>
<organism evidence="3 4">
    <name type="scientific">Streptomyces lannensis</name>
    <dbReference type="NCBI Taxonomy" id="766498"/>
    <lineage>
        <taxon>Bacteria</taxon>
        <taxon>Bacillati</taxon>
        <taxon>Actinomycetota</taxon>
        <taxon>Actinomycetes</taxon>
        <taxon>Kitasatosporales</taxon>
        <taxon>Streptomycetaceae</taxon>
        <taxon>Streptomyces</taxon>
    </lineage>
</organism>
<protein>
    <recommendedName>
        <fullName evidence="2">Carrier domain-containing protein</fullName>
    </recommendedName>
</protein>
<dbReference type="PANTHER" id="PTHR13061:SF29">
    <property type="entry name" value="GAMMA CARBONIC ANHYDRASE-LIKE 1, MITOCHONDRIAL-RELATED"/>
    <property type="match status" value="1"/>
</dbReference>
<comment type="caution">
    <text evidence="3">The sequence shown here is derived from an EMBL/GenBank/DDBJ whole genome shotgun (WGS) entry which is preliminary data.</text>
</comment>
<dbReference type="SUPFAM" id="SSF51161">
    <property type="entry name" value="Trimeric LpxA-like enzymes"/>
    <property type="match status" value="2"/>
</dbReference>
<dbReference type="NCBIfam" id="TIGR02353">
    <property type="entry name" value="NRPS_term_dom"/>
    <property type="match status" value="1"/>
</dbReference>
<dbReference type="InterPro" id="IPR011004">
    <property type="entry name" value="Trimer_LpxA-like_sf"/>
</dbReference>
<keyword evidence="4" id="KW-1185">Reference proteome</keyword>
<feature type="transmembrane region" description="Helical" evidence="1">
    <location>
        <begin position="383"/>
        <end position="404"/>
    </location>
</feature>
<dbReference type="Pfam" id="PF00550">
    <property type="entry name" value="PP-binding"/>
    <property type="match status" value="1"/>
</dbReference>
<dbReference type="Gene3D" id="1.10.1200.10">
    <property type="entry name" value="ACP-like"/>
    <property type="match status" value="1"/>
</dbReference>
<dbReference type="InterPro" id="IPR050484">
    <property type="entry name" value="Transf_Hexapept/Carb_Anhydrase"/>
</dbReference>
<feature type="domain" description="Carrier" evidence="2">
    <location>
        <begin position="1"/>
        <end position="66"/>
    </location>
</feature>
<feature type="transmembrane region" description="Helical" evidence="1">
    <location>
        <begin position="129"/>
        <end position="155"/>
    </location>
</feature>
<dbReference type="InterPro" id="IPR009081">
    <property type="entry name" value="PP-bd_ACP"/>
</dbReference>
<keyword evidence="1" id="KW-0472">Membrane</keyword>
<gene>
    <name evidence="3" type="ORF">GCM10022207_91780</name>
</gene>
<evidence type="ECO:0000313" key="4">
    <source>
        <dbReference type="Proteomes" id="UP001501563"/>
    </source>
</evidence>
<dbReference type="EMBL" id="BAAAZA010000072">
    <property type="protein sequence ID" value="GAA3907874.1"/>
    <property type="molecule type" value="Genomic_DNA"/>
</dbReference>
<proteinExistence type="predicted"/>